<dbReference type="EMBL" id="ALAO01000378">
    <property type="protein sequence ID" value="EKO37645.1"/>
    <property type="molecule type" value="Genomic_DNA"/>
</dbReference>
<dbReference type="InterPro" id="IPR014710">
    <property type="entry name" value="RmlC-like_jellyroll"/>
</dbReference>
<gene>
    <name evidence="2" type="ORF">B193_3681</name>
</gene>
<proteinExistence type="predicted"/>
<dbReference type="PATRIC" id="fig|1206767.3.peg.3587"/>
<dbReference type="SUPFAM" id="SSF51182">
    <property type="entry name" value="RmlC-like cupins"/>
    <property type="match status" value="1"/>
</dbReference>
<dbReference type="AlphaFoldDB" id="K6GL19"/>
<dbReference type="InterPro" id="IPR011051">
    <property type="entry name" value="RmlC_Cupin_sf"/>
</dbReference>
<comment type="caution">
    <text evidence="2">The sequence shown here is derived from an EMBL/GenBank/DDBJ whole genome shotgun (WGS) entry which is preliminary data.</text>
</comment>
<organism evidence="2 3">
    <name type="scientific">Solidesulfovibrio magneticus str. Maddingley MBC34</name>
    <dbReference type="NCBI Taxonomy" id="1206767"/>
    <lineage>
        <taxon>Bacteria</taxon>
        <taxon>Pseudomonadati</taxon>
        <taxon>Thermodesulfobacteriota</taxon>
        <taxon>Desulfovibrionia</taxon>
        <taxon>Desulfovibrionales</taxon>
        <taxon>Desulfovibrionaceae</taxon>
        <taxon>Solidesulfovibrio</taxon>
    </lineage>
</organism>
<reference evidence="2 3" key="1">
    <citation type="submission" date="2012-07" db="EMBL/GenBank/DDBJ databases">
        <title>Draft genome sequence of Desulfovibrio magneticus str. Maddingley MBC34 obtained from a metagenomic sequence of a methanogenic enrichment isolated from coal-seam formation water in Victoria, Australia.</title>
        <authorList>
            <person name="Greenfield P."/>
            <person name="Hendry P."/>
            <person name="Li D."/>
            <person name="Rosewarne C.P."/>
            <person name="Tran-Dinh N."/>
            <person name="Elbourne L.D.H."/>
            <person name="Paulsen I.T."/>
            <person name="Midgley D.J."/>
        </authorList>
    </citation>
    <scope>NUCLEOTIDE SEQUENCE [LARGE SCALE GENOMIC DNA]</scope>
    <source>
        <strain evidence="3">Maddingley MBC34</strain>
    </source>
</reference>
<dbReference type="Proteomes" id="UP000006272">
    <property type="component" value="Unassembled WGS sequence"/>
</dbReference>
<name>K6GL19_9BACT</name>
<evidence type="ECO:0000313" key="3">
    <source>
        <dbReference type="Proteomes" id="UP000006272"/>
    </source>
</evidence>
<dbReference type="Pfam" id="PF07883">
    <property type="entry name" value="Cupin_2"/>
    <property type="match status" value="1"/>
</dbReference>
<sequence length="129" mass="13872">MTATPPYVIAGKETILTTDQARVTLMTLAPGQAIPPHRHSQVTDMTFCLEGQAAVRFPDTGETVALSVGQHASVPPGRLHEVANVGDGVCRLLLSRDRGSTIFCLNRRAPSVAWSTFPVSCSLRRCPKC</sequence>
<protein>
    <submittedName>
        <fullName evidence="2">Cupin domain-containing protein</fullName>
    </submittedName>
</protein>
<dbReference type="InterPro" id="IPR013096">
    <property type="entry name" value="Cupin_2"/>
</dbReference>
<feature type="domain" description="Cupin type-2" evidence="1">
    <location>
        <begin position="25"/>
        <end position="93"/>
    </location>
</feature>
<dbReference type="Gene3D" id="2.60.120.10">
    <property type="entry name" value="Jelly Rolls"/>
    <property type="match status" value="1"/>
</dbReference>
<evidence type="ECO:0000313" key="2">
    <source>
        <dbReference type="EMBL" id="EKO37645.1"/>
    </source>
</evidence>
<evidence type="ECO:0000259" key="1">
    <source>
        <dbReference type="Pfam" id="PF07883"/>
    </source>
</evidence>
<accession>K6GL19</accession>